<dbReference type="Pfam" id="PF26347">
    <property type="entry name" value="YtrI_sporulation"/>
    <property type="match status" value="1"/>
</dbReference>
<dbReference type="RefSeq" id="WP_320379373.1">
    <property type="nucleotide sequence ID" value="NZ_JAWDIQ010000001.1"/>
</dbReference>
<protein>
    <recommendedName>
        <fullName evidence="3">Sporulation membrane protein YtrI C-terminal domain-containing protein</fullName>
    </recommendedName>
</protein>
<feature type="coiled-coil region" evidence="1">
    <location>
        <begin position="38"/>
        <end position="72"/>
    </location>
</feature>
<keyword evidence="1" id="KW-0175">Coiled coil</keyword>
<evidence type="ECO:0000256" key="1">
    <source>
        <dbReference type="SAM" id="Coils"/>
    </source>
</evidence>
<evidence type="ECO:0000313" key="5">
    <source>
        <dbReference type="Proteomes" id="UP001275315"/>
    </source>
</evidence>
<keyword evidence="5" id="KW-1185">Reference proteome</keyword>
<comment type="caution">
    <text evidence="4">The sequence shown here is derived from an EMBL/GenBank/DDBJ whole genome shotgun (WGS) entry which is preliminary data.</text>
</comment>
<accession>A0ABU5CQK9</accession>
<keyword evidence="2" id="KW-0812">Transmembrane</keyword>
<dbReference type="NCBIfam" id="NF041479">
    <property type="entry name" value="spor_membprot_YtrI"/>
    <property type="match status" value="1"/>
</dbReference>
<evidence type="ECO:0000256" key="2">
    <source>
        <dbReference type="SAM" id="Phobius"/>
    </source>
</evidence>
<proteinExistence type="predicted"/>
<dbReference type="InterPro" id="IPR058620">
    <property type="entry name" value="YtrI_C"/>
</dbReference>
<feature type="transmembrane region" description="Helical" evidence="2">
    <location>
        <begin position="12"/>
        <end position="34"/>
    </location>
</feature>
<keyword evidence="2" id="KW-1133">Transmembrane helix</keyword>
<dbReference type="EMBL" id="JAWDIQ010000001">
    <property type="protein sequence ID" value="MDY0408658.1"/>
    <property type="molecule type" value="Genomic_DNA"/>
</dbReference>
<name>A0ABU5CQK9_9BACI</name>
<evidence type="ECO:0000259" key="3">
    <source>
        <dbReference type="Pfam" id="PF26347"/>
    </source>
</evidence>
<reference evidence="4 5" key="1">
    <citation type="submission" date="2023-10" db="EMBL/GenBank/DDBJ databases">
        <title>Virgibacillus soli CC-YMP-6 genome.</title>
        <authorList>
            <person name="Miliotis G."/>
            <person name="Sengupta P."/>
            <person name="Hameed A."/>
            <person name="Chuvochina M."/>
            <person name="Mcdonagh F."/>
            <person name="Simpson A.C."/>
            <person name="Singh N.K."/>
            <person name="Rekha P.D."/>
            <person name="Raman K."/>
            <person name="Hugenholtz P."/>
            <person name="Venkateswaran K."/>
        </authorList>
    </citation>
    <scope>NUCLEOTIDE SEQUENCE [LARGE SCALE GENOMIC DNA]</scope>
    <source>
        <strain evidence="4 5">CC-YMP-6</strain>
    </source>
</reference>
<gene>
    <name evidence="4" type="ORF">RWD45_08950</name>
</gene>
<organism evidence="4 5">
    <name type="scientific">Paracerasibacillus soli</name>
    <dbReference type="NCBI Taxonomy" id="480284"/>
    <lineage>
        <taxon>Bacteria</taxon>
        <taxon>Bacillati</taxon>
        <taxon>Bacillota</taxon>
        <taxon>Bacilli</taxon>
        <taxon>Bacillales</taxon>
        <taxon>Bacillaceae</taxon>
        <taxon>Paracerasibacillus</taxon>
    </lineage>
</organism>
<dbReference type="Proteomes" id="UP001275315">
    <property type="component" value="Unassembled WGS sequence"/>
</dbReference>
<keyword evidence="2" id="KW-0472">Membrane</keyword>
<evidence type="ECO:0000313" key="4">
    <source>
        <dbReference type="EMBL" id="MDY0408658.1"/>
    </source>
</evidence>
<feature type="domain" description="Sporulation membrane protein YtrI C-terminal" evidence="3">
    <location>
        <begin position="80"/>
        <end position="163"/>
    </location>
</feature>
<sequence length="166" mass="19417">MHIPPFYKKVGWQRFFVGVFFGALLSYLVVIFMYGKMYSALVEENMSLQSELSTIQKQNKALTEDNENLDERAKKPWLVQNIYIEILNPDDLKIDKLIEHQLVELAKEEINHLIGQEVRSVSESAELLISTIENKAFKVDDFAYRFNVQKLIIDRQIKIHVDVDIE</sequence>
<dbReference type="InterPro" id="IPR048198">
    <property type="entry name" value="YtrI"/>
</dbReference>